<sequence length="117" mass="13071">MELKGVSMRRGYELLKGSMQRKNRAKGVMEGTVPIPKGNGVVSCTEEGGGVVRVKIVVRKSELKQLVEVMNGVKSTMSVSSVEQRLNLLWKKKYSNGNHHKCWSPVLQSIPEENLVY</sequence>
<reference evidence="1 2" key="1">
    <citation type="journal article" date="2012" name="Nat. Biotechnol.">
        <title>Draft genome sequence of pigeonpea (Cajanus cajan), an orphan legume crop of resource-poor farmers.</title>
        <authorList>
            <person name="Varshney R.K."/>
            <person name="Chen W."/>
            <person name="Li Y."/>
            <person name="Bharti A.K."/>
            <person name="Saxena R.K."/>
            <person name="Schlueter J.A."/>
            <person name="Donoghue M.T."/>
            <person name="Azam S."/>
            <person name="Fan G."/>
            <person name="Whaley A.M."/>
            <person name="Farmer A.D."/>
            <person name="Sheridan J."/>
            <person name="Iwata A."/>
            <person name="Tuteja R."/>
            <person name="Penmetsa R.V."/>
            <person name="Wu W."/>
            <person name="Upadhyaya H.D."/>
            <person name="Yang S.P."/>
            <person name="Shah T."/>
            <person name="Saxena K.B."/>
            <person name="Michael T."/>
            <person name="McCombie W.R."/>
            <person name="Yang B."/>
            <person name="Zhang G."/>
            <person name="Yang H."/>
            <person name="Wang J."/>
            <person name="Spillane C."/>
            <person name="Cook D.R."/>
            <person name="May G.D."/>
            <person name="Xu X."/>
            <person name="Jackson S.A."/>
        </authorList>
    </citation>
    <scope>NUCLEOTIDE SEQUENCE [LARGE SCALE GENOMIC DNA]</scope>
    <source>
        <strain evidence="2">cv. Asha</strain>
    </source>
</reference>
<keyword evidence="2" id="KW-1185">Reference proteome</keyword>
<gene>
    <name evidence="1" type="ORF">KK1_008389</name>
</gene>
<dbReference type="EMBL" id="CM003605">
    <property type="protein sequence ID" value="KYP69202.1"/>
    <property type="molecule type" value="Genomic_DNA"/>
</dbReference>
<proteinExistence type="predicted"/>
<accession>A0A151TQ67</accession>
<protein>
    <submittedName>
        <fullName evidence="1">Uncharacterized protein</fullName>
    </submittedName>
</protein>
<organism evidence="1 2">
    <name type="scientific">Cajanus cajan</name>
    <name type="common">Pigeon pea</name>
    <name type="synonym">Cajanus indicus</name>
    <dbReference type="NCBI Taxonomy" id="3821"/>
    <lineage>
        <taxon>Eukaryota</taxon>
        <taxon>Viridiplantae</taxon>
        <taxon>Streptophyta</taxon>
        <taxon>Embryophyta</taxon>
        <taxon>Tracheophyta</taxon>
        <taxon>Spermatophyta</taxon>
        <taxon>Magnoliopsida</taxon>
        <taxon>eudicotyledons</taxon>
        <taxon>Gunneridae</taxon>
        <taxon>Pentapetalae</taxon>
        <taxon>rosids</taxon>
        <taxon>fabids</taxon>
        <taxon>Fabales</taxon>
        <taxon>Fabaceae</taxon>
        <taxon>Papilionoideae</taxon>
        <taxon>50 kb inversion clade</taxon>
        <taxon>NPAAA clade</taxon>
        <taxon>indigoferoid/millettioid clade</taxon>
        <taxon>Phaseoleae</taxon>
        <taxon>Cajanus</taxon>
    </lineage>
</organism>
<name>A0A151TQ67_CAJCA</name>
<evidence type="ECO:0000313" key="1">
    <source>
        <dbReference type="EMBL" id="KYP69202.1"/>
    </source>
</evidence>
<dbReference type="OMA" id="CWTPVLQ"/>
<dbReference type="AlphaFoldDB" id="A0A151TQ67"/>
<dbReference type="Proteomes" id="UP000075243">
    <property type="component" value="Chromosome 3"/>
</dbReference>
<dbReference type="Gramene" id="C.cajan_08145.t">
    <property type="protein sequence ID" value="C.cajan_08145.t.cds1"/>
    <property type="gene ID" value="C.cajan_08145"/>
</dbReference>
<evidence type="ECO:0000313" key="2">
    <source>
        <dbReference type="Proteomes" id="UP000075243"/>
    </source>
</evidence>